<organism evidence="2 3">
    <name type="scientific">Thermomonospora umbrina</name>
    <dbReference type="NCBI Taxonomy" id="111806"/>
    <lineage>
        <taxon>Bacteria</taxon>
        <taxon>Bacillati</taxon>
        <taxon>Actinomycetota</taxon>
        <taxon>Actinomycetes</taxon>
        <taxon>Streptosporangiales</taxon>
        <taxon>Thermomonosporaceae</taxon>
        <taxon>Thermomonospora</taxon>
    </lineage>
</organism>
<dbReference type="EMBL" id="QTTT01000001">
    <property type="protein sequence ID" value="REE96211.1"/>
    <property type="molecule type" value="Genomic_DNA"/>
</dbReference>
<gene>
    <name evidence="2" type="ORF">DFJ69_1638</name>
</gene>
<proteinExistence type="predicted"/>
<protein>
    <recommendedName>
        <fullName evidence="1">DUF7691 domain-containing protein</fullName>
    </recommendedName>
</protein>
<comment type="caution">
    <text evidence="2">The sequence shown here is derived from an EMBL/GenBank/DDBJ whole genome shotgun (WGS) entry which is preliminary data.</text>
</comment>
<name>A0A3D9SX80_9ACTN</name>
<keyword evidence="3" id="KW-1185">Reference proteome</keyword>
<reference evidence="2 3" key="1">
    <citation type="submission" date="2018-08" db="EMBL/GenBank/DDBJ databases">
        <title>Sequencing the genomes of 1000 actinobacteria strains.</title>
        <authorList>
            <person name="Klenk H.-P."/>
        </authorList>
    </citation>
    <scope>NUCLEOTIDE SEQUENCE [LARGE SCALE GENOMIC DNA]</scope>
    <source>
        <strain evidence="2 3">DSM 43927</strain>
    </source>
</reference>
<accession>A0A3D9SX80</accession>
<dbReference type="Proteomes" id="UP000256661">
    <property type="component" value="Unassembled WGS sequence"/>
</dbReference>
<sequence>MGYGIMPYAVDVNVLRSPHKYAADPDDFLAWIQDRHCTDDEWEAGPTRQALRELFYGEPHTGTEGHTYGYALKALCSTFGSLRDNGSWYPFGSGWPETVRNALADVGVKFDPEDLMYSGPPVPLPSIDDFPVIGHVLRDELRPTFEALNAADLSPIGDRQVVEAITELHGWMRHCVENDYDLVCFYH</sequence>
<dbReference type="Pfam" id="PF24740">
    <property type="entry name" value="DUF7691"/>
    <property type="match status" value="1"/>
</dbReference>
<evidence type="ECO:0000313" key="2">
    <source>
        <dbReference type="EMBL" id="REE96211.1"/>
    </source>
</evidence>
<dbReference type="RefSeq" id="WP_116021894.1">
    <property type="nucleotide sequence ID" value="NZ_QTTT01000001.1"/>
</dbReference>
<dbReference type="InterPro" id="IPR056108">
    <property type="entry name" value="DUF7691"/>
</dbReference>
<feature type="domain" description="DUF7691" evidence="1">
    <location>
        <begin position="1"/>
        <end position="187"/>
    </location>
</feature>
<dbReference type="AlphaFoldDB" id="A0A3D9SX80"/>
<evidence type="ECO:0000313" key="3">
    <source>
        <dbReference type="Proteomes" id="UP000256661"/>
    </source>
</evidence>
<evidence type="ECO:0000259" key="1">
    <source>
        <dbReference type="Pfam" id="PF24740"/>
    </source>
</evidence>
<dbReference type="OrthoDB" id="3476150at2"/>